<dbReference type="GO" id="GO:0005777">
    <property type="term" value="C:peroxisome"/>
    <property type="evidence" value="ECO:0007669"/>
    <property type="project" value="UniProtKB-SubCell"/>
</dbReference>
<evidence type="ECO:0000256" key="4">
    <source>
        <dbReference type="ARBA" id="ARBA00022857"/>
    </source>
</evidence>
<dbReference type="SUPFAM" id="SSF51735">
    <property type="entry name" value="NAD(P)-binding Rossmann-fold domains"/>
    <property type="match status" value="1"/>
</dbReference>
<protein>
    <recommendedName>
        <fullName evidence="8">Hydroxysteroid dehydrogenase-like protein 2</fullName>
    </recommendedName>
</protein>
<reference evidence="9 10" key="1">
    <citation type="journal article" date="2015" name="Genome Biol. Evol.">
        <title>Phylogenomic analyses indicate that early fungi evolved digesting cell walls of algal ancestors of land plants.</title>
        <authorList>
            <person name="Chang Y."/>
            <person name="Wang S."/>
            <person name="Sekimoto S."/>
            <person name="Aerts A.L."/>
            <person name="Choi C."/>
            <person name="Clum A."/>
            <person name="LaButti K.M."/>
            <person name="Lindquist E.A."/>
            <person name="Yee Ngan C."/>
            <person name="Ohm R.A."/>
            <person name="Salamov A.A."/>
            <person name="Grigoriev I.V."/>
            <person name="Spatafora J.W."/>
            <person name="Berbee M.L."/>
        </authorList>
    </citation>
    <scope>NUCLEOTIDE SEQUENCE [LARGE SCALE GENOMIC DNA]</scope>
    <source>
        <strain evidence="9 10">JEL478</strain>
    </source>
</reference>
<name>A0A139ADX4_GONPJ</name>
<comment type="similarity">
    <text evidence="3">Belongs to the short-chain dehydrogenases/reductases (SDR) family.</text>
</comment>
<keyword evidence="5" id="KW-0560">Oxidoreductase</keyword>
<keyword evidence="10" id="KW-1185">Reference proteome</keyword>
<evidence type="ECO:0000313" key="9">
    <source>
        <dbReference type="EMBL" id="KXS14960.1"/>
    </source>
</evidence>
<dbReference type="Pfam" id="PF00106">
    <property type="entry name" value="adh_short"/>
    <property type="match status" value="1"/>
</dbReference>
<evidence type="ECO:0000256" key="1">
    <source>
        <dbReference type="ARBA" id="ARBA00004173"/>
    </source>
</evidence>
<dbReference type="Proteomes" id="UP000070544">
    <property type="component" value="Unassembled WGS sequence"/>
</dbReference>
<sequence length="308" mass="33088">MSMKGKVVFVSGGSRGIGLATAIRFSREGCNIVITGKTSTTHPKLPGTIHSAAQECLDNGASGALAVPCDIRDEKQVVEAVAKAVERFGGIDVLLNNASAISLTPTTETDSKMFDLMNQINLRGTWLVTKYCIPHLIASAKRGRNPHVVNMCPPITLEPETIGGKTAYMMAKYGMSLQVLGHSVELKEHGVGVNGIWPMYPIWTAALKNRLGMEASWAMKPDIHADAIYTIVNQPSTEYTGNLTIDTAILASQGITDLTPYQIDPTRSAPSLEEARFGASKAHTFALPGKKVLLRPSTDLLARSRSSL</sequence>
<dbReference type="STRING" id="1344416.A0A139ADX4"/>
<evidence type="ECO:0000256" key="8">
    <source>
        <dbReference type="ARBA" id="ARBA00040243"/>
    </source>
</evidence>
<dbReference type="NCBIfam" id="NF006133">
    <property type="entry name" value="PRK08278.1"/>
    <property type="match status" value="1"/>
</dbReference>
<evidence type="ECO:0000313" key="10">
    <source>
        <dbReference type="Proteomes" id="UP000070544"/>
    </source>
</evidence>
<dbReference type="InterPro" id="IPR002347">
    <property type="entry name" value="SDR_fam"/>
</dbReference>
<evidence type="ECO:0000256" key="7">
    <source>
        <dbReference type="ARBA" id="ARBA00023140"/>
    </source>
</evidence>
<dbReference type="OMA" id="GFSCLWP"/>
<dbReference type="PRINTS" id="PR00081">
    <property type="entry name" value="GDHRDH"/>
</dbReference>
<dbReference type="PANTHER" id="PTHR42808:SF3">
    <property type="entry name" value="HYDROXYSTEROID DEHYDROGENASE-LIKE PROTEIN 2"/>
    <property type="match status" value="1"/>
</dbReference>
<dbReference type="FunFam" id="3.40.50.720:FF:000301">
    <property type="entry name" value="Hydroxysteroid dehydrogenase like 2"/>
    <property type="match status" value="1"/>
</dbReference>
<keyword evidence="7" id="KW-0576">Peroxisome</keyword>
<keyword evidence="6" id="KW-0496">Mitochondrion</keyword>
<dbReference type="OrthoDB" id="5327538at2759"/>
<evidence type="ECO:0000256" key="5">
    <source>
        <dbReference type="ARBA" id="ARBA00023002"/>
    </source>
</evidence>
<organism evidence="9 10">
    <name type="scientific">Gonapodya prolifera (strain JEL478)</name>
    <name type="common">Monoblepharis prolifera</name>
    <dbReference type="NCBI Taxonomy" id="1344416"/>
    <lineage>
        <taxon>Eukaryota</taxon>
        <taxon>Fungi</taxon>
        <taxon>Fungi incertae sedis</taxon>
        <taxon>Chytridiomycota</taxon>
        <taxon>Chytridiomycota incertae sedis</taxon>
        <taxon>Monoblepharidomycetes</taxon>
        <taxon>Monoblepharidales</taxon>
        <taxon>Gonapodyaceae</taxon>
        <taxon>Gonapodya</taxon>
    </lineage>
</organism>
<dbReference type="Gene3D" id="3.40.50.720">
    <property type="entry name" value="NAD(P)-binding Rossmann-like Domain"/>
    <property type="match status" value="1"/>
</dbReference>
<evidence type="ECO:0000256" key="2">
    <source>
        <dbReference type="ARBA" id="ARBA00004275"/>
    </source>
</evidence>
<dbReference type="InterPro" id="IPR036291">
    <property type="entry name" value="NAD(P)-bd_dom_sf"/>
</dbReference>
<accession>A0A139ADX4</accession>
<dbReference type="AlphaFoldDB" id="A0A139ADX4"/>
<gene>
    <name evidence="9" type="ORF">M427DRAFT_57105</name>
</gene>
<dbReference type="EMBL" id="KQ965765">
    <property type="protein sequence ID" value="KXS14960.1"/>
    <property type="molecule type" value="Genomic_DNA"/>
</dbReference>
<dbReference type="GO" id="GO:0005739">
    <property type="term" value="C:mitochondrion"/>
    <property type="evidence" value="ECO:0007669"/>
    <property type="project" value="UniProtKB-SubCell"/>
</dbReference>
<evidence type="ECO:0000256" key="3">
    <source>
        <dbReference type="ARBA" id="ARBA00006484"/>
    </source>
</evidence>
<evidence type="ECO:0000256" key="6">
    <source>
        <dbReference type="ARBA" id="ARBA00023128"/>
    </source>
</evidence>
<proteinExistence type="inferred from homology"/>
<keyword evidence="4" id="KW-0521">NADP</keyword>
<comment type="subcellular location">
    <subcellularLocation>
        <location evidence="1">Mitochondrion</location>
    </subcellularLocation>
    <subcellularLocation>
        <location evidence="2">Peroxisome</location>
    </subcellularLocation>
</comment>
<dbReference type="InterPro" id="IPR051935">
    <property type="entry name" value="HSDL2"/>
</dbReference>
<dbReference type="GO" id="GO:0016491">
    <property type="term" value="F:oxidoreductase activity"/>
    <property type="evidence" value="ECO:0007669"/>
    <property type="project" value="UniProtKB-KW"/>
</dbReference>
<dbReference type="PANTHER" id="PTHR42808">
    <property type="entry name" value="HYDROXYSTEROID DEHYDROGENASE-LIKE PROTEIN 2"/>
    <property type="match status" value="1"/>
</dbReference>